<feature type="region of interest" description="Disordered" evidence="1">
    <location>
        <begin position="704"/>
        <end position="746"/>
    </location>
</feature>
<dbReference type="GO" id="GO:0006508">
    <property type="term" value="P:proteolysis"/>
    <property type="evidence" value="ECO:0007669"/>
    <property type="project" value="InterPro"/>
</dbReference>
<feature type="domain" description="CPAF-like PDZ" evidence="4">
    <location>
        <begin position="176"/>
        <end position="286"/>
    </location>
</feature>
<evidence type="ECO:0000313" key="5">
    <source>
        <dbReference type="EMBL" id="KAH7135126.1"/>
    </source>
</evidence>
<feature type="compositionally biased region" description="Polar residues" evidence="1">
    <location>
        <begin position="705"/>
        <end position="736"/>
    </location>
</feature>
<dbReference type="InterPro" id="IPR056186">
    <property type="entry name" value="PDZ_CPAF-rel"/>
</dbReference>
<dbReference type="PANTHER" id="PTHR37049:SF4">
    <property type="entry name" value="RHODANESE DOMAIN-CONTAINING PROTEIN"/>
    <property type="match status" value="1"/>
</dbReference>
<protein>
    <recommendedName>
        <fullName evidence="7">Tail specific protease domain-containing protein</fullName>
    </recommendedName>
</protein>
<comment type="caution">
    <text evidence="5">The sequence shown here is derived from an EMBL/GenBank/DDBJ whole genome shotgun (WGS) entry which is preliminary data.</text>
</comment>
<dbReference type="GO" id="GO:0008236">
    <property type="term" value="F:serine-type peptidase activity"/>
    <property type="evidence" value="ECO:0007669"/>
    <property type="project" value="InterPro"/>
</dbReference>
<evidence type="ECO:0000256" key="2">
    <source>
        <dbReference type="SAM" id="SignalP"/>
    </source>
</evidence>
<feature type="domain" description="Tail specific protease" evidence="3">
    <location>
        <begin position="389"/>
        <end position="567"/>
    </location>
</feature>
<reference evidence="5" key="1">
    <citation type="journal article" date="2021" name="Nat. Commun.">
        <title>Genetic determinants of endophytism in the Arabidopsis root mycobiome.</title>
        <authorList>
            <person name="Mesny F."/>
            <person name="Miyauchi S."/>
            <person name="Thiergart T."/>
            <person name="Pickel B."/>
            <person name="Atanasova L."/>
            <person name="Karlsson M."/>
            <person name="Huettel B."/>
            <person name="Barry K.W."/>
            <person name="Haridas S."/>
            <person name="Chen C."/>
            <person name="Bauer D."/>
            <person name="Andreopoulos W."/>
            <person name="Pangilinan J."/>
            <person name="LaButti K."/>
            <person name="Riley R."/>
            <person name="Lipzen A."/>
            <person name="Clum A."/>
            <person name="Drula E."/>
            <person name="Henrissat B."/>
            <person name="Kohler A."/>
            <person name="Grigoriev I.V."/>
            <person name="Martin F.M."/>
            <person name="Hacquard S."/>
        </authorList>
    </citation>
    <scope>NUCLEOTIDE SEQUENCE</scope>
    <source>
        <strain evidence="5">MPI-CAGE-CH-0243</strain>
    </source>
</reference>
<keyword evidence="6" id="KW-1185">Reference proteome</keyword>
<organism evidence="5 6">
    <name type="scientific">Dendryphion nanum</name>
    <dbReference type="NCBI Taxonomy" id="256645"/>
    <lineage>
        <taxon>Eukaryota</taxon>
        <taxon>Fungi</taxon>
        <taxon>Dikarya</taxon>
        <taxon>Ascomycota</taxon>
        <taxon>Pezizomycotina</taxon>
        <taxon>Dothideomycetes</taxon>
        <taxon>Pleosporomycetidae</taxon>
        <taxon>Pleosporales</taxon>
        <taxon>Torulaceae</taxon>
        <taxon>Dendryphion</taxon>
    </lineage>
</organism>
<name>A0A9P9EDH4_9PLEO</name>
<dbReference type="Gene3D" id="3.90.226.10">
    <property type="entry name" value="2-enoyl-CoA Hydratase, Chain A, domain 1"/>
    <property type="match status" value="1"/>
</dbReference>
<evidence type="ECO:0000259" key="3">
    <source>
        <dbReference type="Pfam" id="PF03572"/>
    </source>
</evidence>
<proteinExistence type="predicted"/>
<evidence type="ECO:0000259" key="4">
    <source>
        <dbReference type="Pfam" id="PF23658"/>
    </source>
</evidence>
<evidence type="ECO:0000256" key="1">
    <source>
        <dbReference type="SAM" id="MobiDB-lite"/>
    </source>
</evidence>
<evidence type="ECO:0000313" key="6">
    <source>
        <dbReference type="Proteomes" id="UP000700596"/>
    </source>
</evidence>
<sequence length="772" mass="84474">MKGFFALSALLALGDAQLSSTLTRQFTFTTINNADPTATVSAGGPISTERACAQIASAVTRIRSGTPSVDAELAYACLKSVPFERSAASLTMRSVVNMAQFQSNLAFLKNPPKGYVNEPVDILGGLNEIWKKVNASSYTNEFDFENDIAVLFTKAHDGHLNFDGYAYNGVFRFRRSRQITLMSGSNDGKERPKVWAVGDFNRTGGGFTPSAVSKINDKDVAQFLEEESKQTAYHDPDTRYNAMFWMQASQSPGYFVMPPFYPGPNTTLTFENGTTQTYVNLATIVQSPSAFSYVKDGQTFYETFIEASTSAKRIKKRENPHKLPRPLELPRDIEDVNQAGIPFGYPRPNIQHSSSDVELAGYFLPTSVGTIGILLCQTYNPTTVRSSQEFQSVIERYINEAKSRNVAKHIIDIRGNGGGKVFLGYDMYLQFFPSQKPQLQSRYRIHPASDLLGQSISTLTFGGSTSTNDYVMTPFHRSYYLDADLKSYPSWTAMTGAKYNSDTFTNLLRYNLSDPTLTSSERYSLGVTMTGYLTRSNYTTDPFKKEDLIILSDGICASTCSLFTELMVQQSGVRTLAIGGRPALGPMQPVGGTKGSLVLTARYLTQLSNYVVSEFASSTSTAREWDQFLPSIPPINYVEANINFQDNIRKGLEGDGIPTQFLNDTASCRMWYQNNDYLNVTNVWVRAAQIAFGGKDGAMDESACVQGSVSSKQAQTGQGEGNPTSGNTAASASPTSKKGAAGQVRPQGSWTVMGGVVLAVAMGSMVFGSRLI</sequence>
<dbReference type="InterPro" id="IPR052766">
    <property type="entry name" value="S41A_metabolite_peptidase"/>
</dbReference>
<feature type="signal peptide" evidence="2">
    <location>
        <begin position="1"/>
        <end position="16"/>
    </location>
</feature>
<keyword evidence="2" id="KW-0732">Signal</keyword>
<dbReference type="Pfam" id="PF03572">
    <property type="entry name" value="Peptidase_S41"/>
    <property type="match status" value="1"/>
</dbReference>
<dbReference type="EMBL" id="JAGMWT010000002">
    <property type="protein sequence ID" value="KAH7135126.1"/>
    <property type="molecule type" value="Genomic_DNA"/>
</dbReference>
<evidence type="ECO:0008006" key="7">
    <source>
        <dbReference type="Google" id="ProtNLM"/>
    </source>
</evidence>
<dbReference type="PANTHER" id="PTHR37049">
    <property type="entry name" value="PEPTIDASE S41 FAMILY PROTEIN"/>
    <property type="match status" value="1"/>
</dbReference>
<dbReference type="Pfam" id="PF23658">
    <property type="entry name" value="PDZ_CPAF_rel"/>
    <property type="match status" value="1"/>
</dbReference>
<feature type="chain" id="PRO_5040157581" description="Tail specific protease domain-containing protein" evidence="2">
    <location>
        <begin position="17"/>
        <end position="772"/>
    </location>
</feature>
<dbReference type="InterPro" id="IPR029045">
    <property type="entry name" value="ClpP/crotonase-like_dom_sf"/>
</dbReference>
<gene>
    <name evidence="5" type="ORF">B0J11DRAFT_153202</name>
</gene>
<dbReference type="OrthoDB" id="27214at2759"/>
<dbReference type="AlphaFoldDB" id="A0A9P9EDH4"/>
<dbReference type="InterPro" id="IPR005151">
    <property type="entry name" value="Tail-specific_protease"/>
</dbReference>
<accession>A0A9P9EDH4</accession>
<dbReference type="Proteomes" id="UP000700596">
    <property type="component" value="Unassembled WGS sequence"/>
</dbReference>
<dbReference type="SUPFAM" id="SSF52096">
    <property type="entry name" value="ClpP/crotonase"/>
    <property type="match status" value="1"/>
</dbReference>